<comment type="similarity">
    <text evidence="1 5">Belongs to the HypA/HybF family.</text>
</comment>
<feature type="binding site" evidence="5">
    <location>
        <position position="73"/>
    </location>
    <ligand>
        <name>Zn(2+)</name>
        <dbReference type="ChEBI" id="CHEBI:29105"/>
    </ligand>
</feature>
<dbReference type="RefSeq" id="WP_226572951.1">
    <property type="nucleotide sequence ID" value="NZ_BLAY01000002.1"/>
</dbReference>
<comment type="function">
    <text evidence="5">Involved in the maturation of [NiFe] hydrogenases. Required for nickel insertion into the metal center of the hydrogenase.</text>
</comment>
<evidence type="ECO:0000256" key="3">
    <source>
        <dbReference type="ARBA" id="ARBA00022723"/>
    </source>
</evidence>
<evidence type="ECO:0000256" key="5">
    <source>
        <dbReference type="HAMAP-Rule" id="MF_00213"/>
    </source>
</evidence>
<feature type="binding site" evidence="5">
    <location>
        <position position="86"/>
    </location>
    <ligand>
        <name>Zn(2+)</name>
        <dbReference type="ChEBI" id="CHEBI:29105"/>
    </ligand>
</feature>
<dbReference type="GO" id="GO:0016151">
    <property type="term" value="F:nickel cation binding"/>
    <property type="evidence" value="ECO:0007669"/>
    <property type="project" value="UniProtKB-UniRule"/>
</dbReference>
<keyword evidence="7" id="KW-1185">Reference proteome</keyword>
<dbReference type="PANTHER" id="PTHR34535:SF3">
    <property type="entry name" value="HYDROGENASE MATURATION FACTOR HYPA"/>
    <property type="match status" value="1"/>
</dbReference>
<feature type="binding site" evidence="5">
    <location>
        <position position="88"/>
    </location>
    <ligand>
        <name>Zn(2+)</name>
        <dbReference type="ChEBI" id="CHEBI:29105"/>
    </ligand>
</feature>
<dbReference type="Proteomes" id="UP001050975">
    <property type="component" value="Unassembled WGS sequence"/>
</dbReference>
<dbReference type="GO" id="GO:0008270">
    <property type="term" value="F:zinc ion binding"/>
    <property type="evidence" value="ECO:0007669"/>
    <property type="project" value="UniProtKB-UniRule"/>
</dbReference>
<organism evidence="6 7">
    <name type="scientific">Microseira wollei NIES-4236</name>
    <dbReference type="NCBI Taxonomy" id="2530354"/>
    <lineage>
        <taxon>Bacteria</taxon>
        <taxon>Bacillati</taxon>
        <taxon>Cyanobacteriota</taxon>
        <taxon>Cyanophyceae</taxon>
        <taxon>Oscillatoriophycideae</taxon>
        <taxon>Aerosakkonematales</taxon>
        <taxon>Aerosakkonemataceae</taxon>
        <taxon>Microseira</taxon>
    </lineage>
</organism>
<feature type="binding site" evidence="5">
    <location>
        <position position="70"/>
    </location>
    <ligand>
        <name>Zn(2+)</name>
        <dbReference type="ChEBI" id="CHEBI:29105"/>
    </ligand>
</feature>
<proteinExistence type="inferred from homology"/>
<dbReference type="PIRSF" id="PIRSF004761">
    <property type="entry name" value="Hydrgn_mat_HypA"/>
    <property type="match status" value="1"/>
</dbReference>
<evidence type="ECO:0000313" key="6">
    <source>
        <dbReference type="EMBL" id="GET35461.1"/>
    </source>
</evidence>
<dbReference type="HAMAP" id="MF_00213">
    <property type="entry name" value="HypA_HybF"/>
    <property type="match status" value="1"/>
</dbReference>
<protein>
    <recommendedName>
        <fullName evidence="5">Hydrogenase maturation factor HypA</fullName>
    </recommendedName>
</protein>
<dbReference type="EMBL" id="BLAY01000002">
    <property type="protein sequence ID" value="GET35461.1"/>
    <property type="molecule type" value="Genomic_DNA"/>
</dbReference>
<accession>A0AAV3X2T6</accession>
<dbReference type="InterPro" id="IPR020538">
    <property type="entry name" value="Hydgase_Ni_incorp_HypA/HybF_CS"/>
</dbReference>
<evidence type="ECO:0000256" key="2">
    <source>
        <dbReference type="ARBA" id="ARBA00022596"/>
    </source>
</evidence>
<keyword evidence="2 5" id="KW-0533">Nickel</keyword>
<dbReference type="NCBIfam" id="TIGR00100">
    <property type="entry name" value="hypA"/>
    <property type="match status" value="1"/>
</dbReference>
<dbReference type="Gene3D" id="3.30.2320.80">
    <property type="match status" value="1"/>
</dbReference>
<comment type="caution">
    <text evidence="6">The sequence shown here is derived from an EMBL/GenBank/DDBJ whole genome shotgun (WGS) entry which is preliminary data.</text>
</comment>
<reference evidence="6" key="1">
    <citation type="submission" date="2019-10" db="EMBL/GenBank/DDBJ databases">
        <title>Draft genome sequece of Microseira wollei NIES-4236.</title>
        <authorList>
            <person name="Yamaguchi H."/>
            <person name="Suzuki S."/>
            <person name="Kawachi M."/>
        </authorList>
    </citation>
    <scope>NUCLEOTIDE SEQUENCE</scope>
    <source>
        <strain evidence="6">NIES-4236</strain>
    </source>
</reference>
<dbReference type="PANTHER" id="PTHR34535">
    <property type="entry name" value="HYDROGENASE MATURATION FACTOR HYPA"/>
    <property type="match status" value="1"/>
</dbReference>
<feature type="binding site" evidence="5">
    <location>
        <position position="2"/>
    </location>
    <ligand>
        <name>Ni(2+)</name>
        <dbReference type="ChEBI" id="CHEBI:49786"/>
    </ligand>
</feature>
<evidence type="ECO:0000256" key="1">
    <source>
        <dbReference type="ARBA" id="ARBA00010748"/>
    </source>
</evidence>
<sequence>MHELGITQNIVAIVAEHAKGTKVQRVTLEIGKLTAIMPDAIRFCFDVCCQGTIIEGAELEIIEIPGLAICRRCGGEVPLEQPFGICGCGSADLKIIAGEELKIKEMEIEELCV</sequence>
<dbReference type="PROSITE" id="PS01249">
    <property type="entry name" value="HYPA"/>
    <property type="match status" value="1"/>
</dbReference>
<evidence type="ECO:0000256" key="4">
    <source>
        <dbReference type="ARBA" id="ARBA00022833"/>
    </source>
</evidence>
<dbReference type="Pfam" id="PF01155">
    <property type="entry name" value="HypA"/>
    <property type="match status" value="1"/>
</dbReference>
<evidence type="ECO:0000313" key="7">
    <source>
        <dbReference type="Proteomes" id="UP001050975"/>
    </source>
</evidence>
<name>A0AAV3X2T6_9CYAN</name>
<gene>
    <name evidence="5" type="primary">hypA</name>
    <name evidence="6" type="ORF">MiSe_02030</name>
</gene>
<dbReference type="AlphaFoldDB" id="A0AAV3X2T6"/>
<keyword evidence="3 5" id="KW-0479">Metal-binding</keyword>
<keyword evidence="4 5" id="KW-0862">Zinc</keyword>
<dbReference type="InterPro" id="IPR000688">
    <property type="entry name" value="HypA/HybF"/>
</dbReference>
<dbReference type="GO" id="GO:0051604">
    <property type="term" value="P:protein maturation"/>
    <property type="evidence" value="ECO:0007669"/>
    <property type="project" value="InterPro"/>
</dbReference>